<sequence length="517" mass="55586">MAFSELLDRVGSRGQFQVLQMVALVVPITWLAPQNVLENFSAAAPSHRCWVPLLDNSMAQASVPRALDPQALLAVSIPPGPSRGPHQCRRFRHPQWQLLDPNATATNWSEADTEPCVDSWVCDRSAFTSTIVTKAGALRPMAQSIYLAGNLVGAAVCSQVSDRFGRRRVLTWIHLRVAMAATAAAFTPTFSMYCLFRFLTAFTVVGTTLNTFILLAEWMSAQARVLVVTLNSLGYTFGRVLLAAVAYGVLQQLAVSVPCFLCFVYSWWLAELARWLLIMGRLERGLRELQKVATISGKRAVGDTLTVEVLRSAKQEELSVSQTPGSLVALLHTPGLGLRTCSGLCWHPLFALGFTFYGLILDLQALGSNIFLLQALIVVADIPPKVGTMLLLGHLGRRPTQAVILVLAGLCILANVLVPHGEQAGLDARGLGVAFTCFAIYTAEVFPTGAVGVASPGALCQMATQAGAILGPLVRLLRIYGDSLPLLVCGVVPVRSGLAALLVLPETQNVPLPNTIQ</sequence>
<evidence type="ECO:0000256" key="2">
    <source>
        <dbReference type="ARBA" id="ARBA00022692"/>
    </source>
</evidence>
<dbReference type="GO" id="GO:0046415">
    <property type="term" value="P:urate metabolic process"/>
    <property type="evidence" value="ECO:0007669"/>
    <property type="project" value="Ensembl"/>
</dbReference>
<protein>
    <submittedName>
        <fullName evidence="6">Solute carrier family 22 member 12</fullName>
    </submittedName>
</protein>
<evidence type="ECO:0000256" key="1">
    <source>
        <dbReference type="ARBA" id="ARBA00004141"/>
    </source>
</evidence>
<evidence type="ECO:0000313" key="7">
    <source>
        <dbReference type="Proteomes" id="UP000429181"/>
    </source>
</evidence>
<feature type="transmembrane region" description="Helical" evidence="5">
    <location>
        <begin position="169"/>
        <end position="190"/>
    </location>
</feature>
<gene>
    <name evidence="6" type="primary">SLC22A12</name>
</gene>
<feature type="transmembrane region" description="Helical" evidence="5">
    <location>
        <begin position="430"/>
        <end position="450"/>
    </location>
</feature>
<evidence type="ECO:0000256" key="4">
    <source>
        <dbReference type="ARBA" id="ARBA00023136"/>
    </source>
</evidence>
<dbReference type="InterPro" id="IPR036259">
    <property type="entry name" value="MFS_trans_sf"/>
</dbReference>
<dbReference type="GO" id="GO:0030165">
    <property type="term" value="F:PDZ domain binding"/>
    <property type="evidence" value="ECO:0007669"/>
    <property type="project" value="Ensembl"/>
</dbReference>
<reference evidence="6" key="2">
    <citation type="submission" date="2025-08" db="UniProtKB">
        <authorList>
            <consortium name="Ensembl"/>
        </authorList>
    </citation>
    <scope>IDENTIFICATION</scope>
</reference>
<dbReference type="Proteomes" id="UP000429181">
    <property type="component" value="Chromosome 29"/>
</dbReference>
<dbReference type="PANTHER" id="PTHR24064">
    <property type="entry name" value="SOLUTE CARRIER FAMILY 22 MEMBER"/>
    <property type="match status" value="1"/>
</dbReference>
<dbReference type="AlphaFoldDB" id="A0A4W2HTM6"/>
<feature type="transmembrane region" description="Helical" evidence="5">
    <location>
        <begin position="400"/>
        <end position="418"/>
    </location>
</feature>
<dbReference type="GO" id="GO:0015143">
    <property type="term" value="F:urate transmembrane transporter activity"/>
    <property type="evidence" value="ECO:0007669"/>
    <property type="project" value="Ensembl"/>
</dbReference>
<name>A0A4W2HTM6_BOBOX</name>
<proteinExistence type="predicted"/>
<reference evidence="6 7" key="1">
    <citation type="submission" date="2018-11" db="EMBL/GenBank/DDBJ databases">
        <title>Haplotype-resolved cattle genomes.</title>
        <authorList>
            <person name="Low W.Y."/>
            <person name="Tearle R."/>
            <person name="Bickhart D.M."/>
            <person name="Rosen B.D."/>
            <person name="Koren S."/>
            <person name="Rhie A."/>
            <person name="Hiendleder S."/>
            <person name="Phillippy A.M."/>
            <person name="Smith T.P.L."/>
            <person name="Williams J.L."/>
        </authorList>
    </citation>
    <scope>NUCLEOTIDE SEQUENCE [LARGE SCALE GENOMIC DNA]</scope>
</reference>
<dbReference type="Pfam" id="PF07690">
    <property type="entry name" value="MFS_1"/>
    <property type="match status" value="1"/>
</dbReference>
<feature type="transmembrane region" description="Helical" evidence="5">
    <location>
        <begin position="349"/>
        <end position="380"/>
    </location>
</feature>
<feature type="transmembrane region" description="Helical" evidence="5">
    <location>
        <begin position="253"/>
        <end position="277"/>
    </location>
</feature>
<dbReference type="SUPFAM" id="SSF103473">
    <property type="entry name" value="MFS general substrate transporter"/>
    <property type="match status" value="1"/>
</dbReference>
<dbReference type="GO" id="GO:0016324">
    <property type="term" value="C:apical plasma membrane"/>
    <property type="evidence" value="ECO:0007669"/>
    <property type="project" value="Ensembl"/>
</dbReference>
<accession>A0A4W2HTM6</accession>
<keyword evidence="4 5" id="KW-0472">Membrane</keyword>
<evidence type="ECO:0000256" key="3">
    <source>
        <dbReference type="ARBA" id="ARBA00022989"/>
    </source>
</evidence>
<dbReference type="Ensembl" id="ENSBIXT00005044409.1">
    <property type="protein sequence ID" value="ENSBIXP00005033188.1"/>
    <property type="gene ID" value="ENSBIXG00005013917.1"/>
</dbReference>
<keyword evidence="3 5" id="KW-1133">Transmembrane helix</keyword>
<comment type="subcellular location">
    <subcellularLocation>
        <location evidence="1">Membrane</location>
        <topology evidence="1">Multi-pass membrane protein</topology>
    </subcellularLocation>
</comment>
<organism evidence="6 7">
    <name type="scientific">Bos indicus x Bos taurus</name>
    <name type="common">Hybrid cattle</name>
    <dbReference type="NCBI Taxonomy" id="30522"/>
    <lineage>
        <taxon>Eukaryota</taxon>
        <taxon>Metazoa</taxon>
        <taxon>Chordata</taxon>
        <taxon>Craniata</taxon>
        <taxon>Vertebrata</taxon>
        <taxon>Euteleostomi</taxon>
        <taxon>Mammalia</taxon>
        <taxon>Eutheria</taxon>
        <taxon>Laurasiatheria</taxon>
        <taxon>Artiodactyla</taxon>
        <taxon>Ruminantia</taxon>
        <taxon>Pecora</taxon>
        <taxon>Bovidae</taxon>
        <taxon>Bovinae</taxon>
        <taxon>Bos</taxon>
    </lineage>
</organism>
<feature type="transmembrane region" description="Helical" evidence="5">
    <location>
        <begin position="225"/>
        <end position="247"/>
    </location>
</feature>
<evidence type="ECO:0000313" key="6">
    <source>
        <dbReference type="Ensembl" id="ENSBIXP00005033188.1"/>
    </source>
</evidence>
<dbReference type="Gene3D" id="1.20.1250.20">
    <property type="entry name" value="MFS general substrate transporter like domains"/>
    <property type="match status" value="1"/>
</dbReference>
<evidence type="ECO:0000256" key="5">
    <source>
        <dbReference type="SAM" id="Phobius"/>
    </source>
</evidence>
<dbReference type="InterPro" id="IPR011701">
    <property type="entry name" value="MFS"/>
</dbReference>
<feature type="transmembrane region" description="Helical" evidence="5">
    <location>
        <begin position="196"/>
        <end position="218"/>
    </location>
</feature>
<dbReference type="GO" id="GO:0009410">
    <property type="term" value="P:response to xenobiotic stimulus"/>
    <property type="evidence" value="ECO:0007669"/>
    <property type="project" value="Ensembl"/>
</dbReference>
<keyword evidence="2 5" id="KW-0812">Transmembrane</keyword>
<dbReference type="GeneTree" id="ENSGT00940000162485"/>